<protein>
    <recommendedName>
        <fullName evidence="4">DUF1761 domain-containing protein</fullName>
    </recommendedName>
</protein>
<organism evidence="2 3">
    <name type="scientific">Candidatus Methylobacter oryzae</name>
    <dbReference type="NCBI Taxonomy" id="2497749"/>
    <lineage>
        <taxon>Bacteria</taxon>
        <taxon>Pseudomonadati</taxon>
        <taxon>Pseudomonadota</taxon>
        <taxon>Gammaproteobacteria</taxon>
        <taxon>Methylococcales</taxon>
        <taxon>Methylococcaceae</taxon>
        <taxon>Methylobacter</taxon>
    </lineage>
</organism>
<keyword evidence="1" id="KW-0812">Transmembrane</keyword>
<comment type="caution">
    <text evidence="2">The sequence shown here is derived from an EMBL/GenBank/DDBJ whole genome shotgun (WGS) entry which is preliminary data.</text>
</comment>
<keyword evidence="3" id="KW-1185">Reference proteome</keyword>
<name>A0ABY3C618_9GAMM</name>
<evidence type="ECO:0000256" key="1">
    <source>
        <dbReference type="SAM" id="Phobius"/>
    </source>
</evidence>
<dbReference type="RefSeq" id="WP_127029604.1">
    <property type="nucleotide sequence ID" value="NZ_RYFG02000117.1"/>
</dbReference>
<gene>
    <name evidence="2" type="ORF">EKO24_018945</name>
</gene>
<evidence type="ECO:0000313" key="3">
    <source>
        <dbReference type="Proteomes" id="UP000733744"/>
    </source>
</evidence>
<feature type="transmembrane region" description="Helical" evidence="1">
    <location>
        <begin position="71"/>
        <end position="92"/>
    </location>
</feature>
<feature type="transmembrane region" description="Helical" evidence="1">
    <location>
        <begin position="43"/>
        <end position="64"/>
    </location>
</feature>
<sequence length="129" mass="14323">MEILLIGAVLMIFAVLASAWLMTFARWFPVKGIDGEFLADYKTLIRAHIDFALMALFCLGFYAVKVPLSVTACWLVVIGGITNPSVFVIAAFDLNFWEKTLWKVYTALSFAATTIGFVWVSIGLLDYAV</sequence>
<proteinExistence type="predicted"/>
<feature type="transmembrane region" description="Helical" evidence="1">
    <location>
        <begin position="104"/>
        <end position="125"/>
    </location>
</feature>
<dbReference type="EMBL" id="RYFG02000117">
    <property type="protein sequence ID" value="TRW90693.1"/>
    <property type="molecule type" value="Genomic_DNA"/>
</dbReference>
<dbReference type="Proteomes" id="UP000733744">
    <property type="component" value="Unassembled WGS sequence"/>
</dbReference>
<evidence type="ECO:0000313" key="2">
    <source>
        <dbReference type="EMBL" id="TRW90693.1"/>
    </source>
</evidence>
<evidence type="ECO:0008006" key="4">
    <source>
        <dbReference type="Google" id="ProtNLM"/>
    </source>
</evidence>
<keyword evidence="1" id="KW-1133">Transmembrane helix</keyword>
<reference evidence="2 3" key="1">
    <citation type="journal article" date="2019" name="Antonie Van Leeuwenhoek">
        <title>Description of 'Ca. Methylobacter oryzae' KRF1, a novel species from the environmentally important Methylobacter clade 2.</title>
        <authorList>
            <person name="Khatri K."/>
            <person name="Mohite J.A."/>
            <person name="Pandit P.S."/>
            <person name="Bahulikar R."/>
            <person name="Rahalkar M.C."/>
        </authorList>
    </citation>
    <scope>NUCLEOTIDE SEQUENCE [LARGE SCALE GENOMIC DNA]</scope>
    <source>
        <strain evidence="2 3">KRF1</strain>
    </source>
</reference>
<keyword evidence="1" id="KW-0472">Membrane</keyword>
<accession>A0ABY3C618</accession>